<keyword evidence="2" id="KW-1185">Reference proteome</keyword>
<protein>
    <submittedName>
        <fullName evidence="1">Uncharacterized protein</fullName>
    </submittedName>
</protein>
<dbReference type="Proteomes" id="UP001334084">
    <property type="component" value="Chromosome 10"/>
</dbReference>
<gene>
    <name evidence="1" type="ORF">VNE69_10100</name>
</gene>
<dbReference type="GeneID" id="90542582"/>
<accession>A0AAX4JFI2</accession>
<dbReference type="RefSeq" id="XP_065330894.1">
    <property type="nucleotide sequence ID" value="XM_065474822.1"/>
</dbReference>
<sequence>MLLINDLFIYKPLPNISSYQHYLDLDDDDHYLDLLKSTYTDEYYDFGMYFILKYKTNKLDEKSINRKKICINIMKEKFLRNPRWYTYDVIKYMVLENMEYKEIIEMGNEEPLLSILIGEYLMRNGDETNKLRHKSNYVSKEDCMNNAEHNTHELYEKINVSKDDCMNNAEYNTRLKGNIKYPFYVTLPFYFYKKKFSLDLFDIKMVYIFNDLLYKDDVDYRIQFYLENYKENISTNEGYNIKVEEMTNISPNITNNPYTQYLIYKSTKDKAQVYDKNIRPDISTSLMILMYENPEFIVGDNIYTQIIKKYHKLPNTIKDDTINYDIYNEIIDKYRSEKLEDLNIRDQKFIKICRDYDFLRYLNSKDILKIEYLLNLREDLFNIFVYYKKSYKYTWNNKEVDSEIIDLIKEYHTSGMKTHGYRNILYNKLLSHKDRDISLMYLITRKKSPEYFKEEKFECICDTKDKFSKHVINNIKNDLNALSCTCKDELYLEYITNTPNYKEDERYKEICNKYNIKDTTKDNTKDISKTNTKDITHDITEDIVRTYQLKRYKLVRRNNQVVEDKSTPYTRIFNMTNFMRTRNYKNIVKKFVVFPEYFNTKYKSTNYKFIKYLTDENAQKYISDLIKYDLRRLLRLSTRGLRLEEYDLNLLCTRLKNEGRSKEIKIIGDILSYNPDYKVDILIYEELDFYGKSLLLDLLIHSKLQYNRSDLIKTLLILNNEDNITLVLRILDFIKKNYKDLDILKKYKDNEKYKRLMIRIYPLWGREEEYYKKICEKYKDKGEIKKIDEYYKI</sequence>
<dbReference type="EMBL" id="CP142735">
    <property type="protein sequence ID" value="WUR04749.1"/>
    <property type="molecule type" value="Genomic_DNA"/>
</dbReference>
<reference evidence="1" key="1">
    <citation type="journal article" date="2024" name="BMC Genomics">
        <title>Functional annotation of a divergent genome using sequence and structure-based similarity.</title>
        <authorList>
            <person name="Svedberg D."/>
            <person name="Winiger R.R."/>
            <person name="Berg A."/>
            <person name="Sharma H."/>
            <person name="Tellgren-Roth C."/>
            <person name="Debrunner-Vossbrinck B.A."/>
            <person name="Vossbrinck C.R."/>
            <person name="Barandun J."/>
        </authorList>
    </citation>
    <scope>NUCLEOTIDE SEQUENCE</scope>
    <source>
        <strain evidence="1">Illinois isolate</strain>
    </source>
</reference>
<organism evidence="1 2">
    <name type="scientific">Vairimorpha necatrix</name>
    <dbReference type="NCBI Taxonomy" id="6039"/>
    <lineage>
        <taxon>Eukaryota</taxon>
        <taxon>Fungi</taxon>
        <taxon>Fungi incertae sedis</taxon>
        <taxon>Microsporidia</taxon>
        <taxon>Nosematidae</taxon>
        <taxon>Vairimorpha</taxon>
    </lineage>
</organism>
<dbReference type="KEGG" id="vnx:VNE69_10100"/>
<evidence type="ECO:0000313" key="1">
    <source>
        <dbReference type="EMBL" id="WUR04749.1"/>
    </source>
</evidence>
<dbReference type="AlphaFoldDB" id="A0AAX4JFI2"/>
<proteinExistence type="predicted"/>
<name>A0AAX4JFI2_9MICR</name>
<evidence type="ECO:0000313" key="2">
    <source>
        <dbReference type="Proteomes" id="UP001334084"/>
    </source>
</evidence>